<evidence type="ECO:0000256" key="9">
    <source>
        <dbReference type="SAM" id="Phobius"/>
    </source>
</evidence>
<feature type="transmembrane region" description="Helical" evidence="9">
    <location>
        <begin position="36"/>
        <end position="56"/>
    </location>
</feature>
<gene>
    <name evidence="10" type="ordered locus">Ftrac_2639</name>
</gene>
<dbReference type="PIRSF" id="PIRSF028784">
    <property type="entry name" value="MrpF"/>
    <property type="match status" value="1"/>
</dbReference>
<organism evidence="10 11">
    <name type="scientific">Marivirga tractuosa (strain ATCC 23168 / DSM 4126 / NBRC 15989 / NCIMB 1408 / VKM B-1430 / H-43)</name>
    <name type="common">Microscilla tractuosa</name>
    <name type="synonym">Flexibacter tractuosus</name>
    <dbReference type="NCBI Taxonomy" id="643867"/>
    <lineage>
        <taxon>Bacteria</taxon>
        <taxon>Pseudomonadati</taxon>
        <taxon>Bacteroidota</taxon>
        <taxon>Cytophagia</taxon>
        <taxon>Cytophagales</taxon>
        <taxon>Marivirgaceae</taxon>
        <taxon>Marivirga</taxon>
    </lineage>
</organism>
<comment type="similarity">
    <text evidence="2 8">Belongs to the CPA3 antiporters (TC 2.A.63) subunit F family.</text>
</comment>
<evidence type="ECO:0000256" key="3">
    <source>
        <dbReference type="ARBA" id="ARBA00022448"/>
    </source>
</evidence>
<reference evidence="10 11" key="1">
    <citation type="journal article" date="2011" name="Stand. Genomic Sci.">
        <title>Complete genome sequence of Marivirga tractuosa type strain (H-43).</title>
        <authorList>
            <person name="Pagani I."/>
            <person name="Chertkov O."/>
            <person name="Lapidus A."/>
            <person name="Lucas S."/>
            <person name="Del Rio T.G."/>
            <person name="Tice H."/>
            <person name="Copeland A."/>
            <person name="Cheng J.F."/>
            <person name="Nolan M."/>
            <person name="Saunders E."/>
            <person name="Pitluck S."/>
            <person name="Held B."/>
            <person name="Goodwin L."/>
            <person name="Liolios K."/>
            <person name="Ovchinikova G."/>
            <person name="Ivanova N."/>
            <person name="Mavromatis K."/>
            <person name="Pati A."/>
            <person name="Chen A."/>
            <person name="Palaniappan K."/>
            <person name="Land M."/>
            <person name="Hauser L."/>
            <person name="Jeffries C.D."/>
            <person name="Detter J.C."/>
            <person name="Han C."/>
            <person name="Tapia R."/>
            <person name="Ngatchou-Djao O.D."/>
            <person name="Rohde M."/>
            <person name="Goker M."/>
            <person name="Spring S."/>
            <person name="Sikorski J."/>
            <person name="Woyke T."/>
            <person name="Bristow J."/>
            <person name="Eisen J.A."/>
            <person name="Markowitz V."/>
            <person name="Hugenholtz P."/>
            <person name="Klenk H.P."/>
            <person name="Kyrpides N.C."/>
        </authorList>
    </citation>
    <scope>NUCLEOTIDE SEQUENCE [LARGE SCALE GENOMIC DNA]</scope>
    <source>
        <strain evidence="11">ATCC 23168 / DSM 4126 / NBRC 15989 / NCIMB 1408 / VKM B-1430 / H-43</strain>
    </source>
</reference>
<dbReference type="STRING" id="643867.Ftrac_2639"/>
<dbReference type="eggNOG" id="COG2212">
    <property type="taxonomic scope" value="Bacteria"/>
</dbReference>
<protein>
    <submittedName>
        <fullName evidence="10">Multiple resistance and pH regulation protein F</fullName>
    </submittedName>
</protein>
<feature type="transmembrane region" description="Helical" evidence="9">
    <location>
        <begin position="6"/>
        <end position="24"/>
    </location>
</feature>
<evidence type="ECO:0000256" key="4">
    <source>
        <dbReference type="ARBA" id="ARBA00022475"/>
    </source>
</evidence>
<evidence type="ECO:0000313" key="10">
    <source>
        <dbReference type="EMBL" id="ADR22617.1"/>
    </source>
</evidence>
<keyword evidence="4 8" id="KW-1003">Cell membrane</keyword>
<proteinExistence type="inferred from homology"/>
<keyword evidence="11" id="KW-1185">Reference proteome</keyword>
<dbReference type="PANTHER" id="PTHR34702">
    <property type="entry name" value="NA(+)/H(+) ANTIPORTER SUBUNIT F1"/>
    <property type="match status" value="1"/>
</dbReference>
<dbReference type="InterPro" id="IPR007208">
    <property type="entry name" value="MrpF/PhaF-like"/>
</dbReference>
<evidence type="ECO:0000256" key="5">
    <source>
        <dbReference type="ARBA" id="ARBA00022692"/>
    </source>
</evidence>
<dbReference type="OrthoDB" id="9799958at2"/>
<name>E4TQ94_MARTH</name>
<keyword evidence="3 8" id="KW-0813">Transport</keyword>
<comment type="subcellular location">
    <subcellularLocation>
        <location evidence="1 8">Cell membrane</location>
        <topology evidence="1 8">Multi-pass membrane protein</topology>
    </subcellularLocation>
</comment>
<keyword evidence="6 9" id="KW-1133">Transmembrane helix</keyword>
<accession>E4TQ94</accession>
<dbReference type="PANTHER" id="PTHR34702:SF1">
    <property type="entry name" value="NA(+)_H(+) ANTIPORTER SUBUNIT F"/>
    <property type="match status" value="1"/>
</dbReference>
<dbReference type="Proteomes" id="UP000008720">
    <property type="component" value="Chromosome"/>
</dbReference>
<feature type="transmembrane region" description="Helical" evidence="9">
    <location>
        <begin position="62"/>
        <end position="84"/>
    </location>
</feature>
<evidence type="ECO:0000256" key="8">
    <source>
        <dbReference type="PIRNR" id="PIRNR028784"/>
    </source>
</evidence>
<evidence type="ECO:0000256" key="6">
    <source>
        <dbReference type="ARBA" id="ARBA00022989"/>
    </source>
</evidence>
<dbReference type="KEGG" id="mtt:Ftrac_2639"/>
<evidence type="ECO:0000313" key="11">
    <source>
        <dbReference type="Proteomes" id="UP000008720"/>
    </source>
</evidence>
<dbReference type="Pfam" id="PF04066">
    <property type="entry name" value="MrpF_PhaF"/>
    <property type="match status" value="1"/>
</dbReference>
<dbReference type="HOGENOM" id="CLU_125825_1_2_10"/>
<keyword evidence="8" id="KW-0050">Antiport</keyword>
<dbReference type="AlphaFoldDB" id="E4TQ94"/>
<evidence type="ECO:0000256" key="1">
    <source>
        <dbReference type="ARBA" id="ARBA00004651"/>
    </source>
</evidence>
<keyword evidence="8" id="KW-0406">Ion transport</keyword>
<keyword evidence="5 9" id="KW-0812">Transmembrane</keyword>
<sequence length="90" mass="10213">MNYFEISLWGALLALVVALLITLIRFIYGPKFMDRIVTFDLMTANLIGIITIYAIVSDNDLLLDVALVLAMIGFFSIIAFAYYVKKRTEK</sequence>
<dbReference type="GO" id="GO:0005886">
    <property type="term" value="C:plasma membrane"/>
    <property type="evidence" value="ECO:0007669"/>
    <property type="project" value="UniProtKB-SubCell"/>
</dbReference>
<evidence type="ECO:0000256" key="2">
    <source>
        <dbReference type="ARBA" id="ARBA00009212"/>
    </source>
</evidence>
<keyword evidence="7 8" id="KW-0472">Membrane</keyword>
<dbReference type="GO" id="GO:0015385">
    <property type="term" value="F:sodium:proton antiporter activity"/>
    <property type="evidence" value="ECO:0007669"/>
    <property type="project" value="TreeGrafter"/>
</dbReference>
<evidence type="ECO:0000256" key="7">
    <source>
        <dbReference type="ARBA" id="ARBA00023136"/>
    </source>
</evidence>
<dbReference type="RefSeq" id="WP_013454760.1">
    <property type="nucleotide sequence ID" value="NC_014759.1"/>
</dbReference>
<dbReference type="EMBL" id="CP002349">
    <property type="protein sequence ID" value="ADR22617.1"/>
    <property type="molecule type" value="Genomic_DNA"/>
</dbReference>